<evidence type="ECO:0000313" key="4">
    <source>
        <dbReference type="Proteomes" id="UP000187455"/>
    </source>
</evidence>
<dbReference type="GO" id="GO:0006487">
    <property type="term" value="P:protein N-linked glycosylation"/>
    <property type="evidence" value="ECO:0007669"/>
    <property type="project" value="TreeGrafter"/>
</dbReference>
<dbReference type="PANTHER" id="PTHR31121:SF6">
    <property type="entry name" value="ALPHA-1,2 MANNOSYLTRANSFERASE KTR1"/>
    <property type="match status" value="1"/>
</dbReference>
<evidence type="ECO:0000256" key="1">
    <source>
        <dbReference type="ARBA" id="ARBA00007677"/>
    </source>
</evidence>
<keyword evidence="2 3" id="KW-0808">Transferase</keyword>
<keyword evidence="4" id="KW-1185">Reference proteome</keyword>
<protein>
    <submittedName>
        <fullName evidence="3">Putative mannosyltransferase KTR3</fullName>
    </submittedName>
</protein>
<dbReference type="Pfam" id="PF01793">
    <property type="entry name" value="Glyco_transf_15"/>
    <property type="match status" value="1"/>
</dbReference>
<evidence type="ECO:0000256" key="2">
    <source>
        <dbReference type="ARBA" id="ARBA00022679"/>
    </source>
</evidence>
<comment type="similarity">
    <text evidence="1">Belongs to the glycosyltransferase 15 family.</text>
</comment>
<dbReference type="InterPro" id="IPR002685">
    <property type="entry name" value="Glyco_trans_15"/>
</dbReference>
<comment type="caution">
    <text evidence="3">The sequence shown here is derived from an EMBL/GenBank/DDBJ whole genome shotgun (WGS) entry which is preliminary data.</text>
</comment>
<dbReference type="SUPFAM" id="SSF53448">
    <property type="entry name" value="Nucleotide-diphospho-sugar transferases"/>
    <property type="match status" value="1"/>
</dbReference>
<dbReference type="Gene3D" id="3.90.550.10">
    <property type="entry name" value="Spore Coat Polysaccharide Biosynthesis Protein SpsA, Chain A"/>
    <property type="match status" value="1"/>
</dbReference>
<accession>A0A1R0GMI0</accession>
<dbReference type="Proteomes" id="UP000187455">
    <property type="component" value="Unassembled WGS sequence"/>
</dbReference>
<dbReference type="GO" id="GO:0000026">
    <property type="term" value="F:alpha-1,2-mannosyltransferase activity"/>
    <property type="evidence" value="ECO:0007669"/>
    <property type="project" value="TreeGrafter"/>
</dbReference>
<keyword evidence="3" id="KW-0328">Glycosyltransferase</keyword>
<reference evidence="3 4" key="1">
    <citation type="journal article" date="2016" name="Mol. Biol. Evol.">
        <title>Genome-Wide Survey of Gut Fungi (Harpellales) Reveals the First Horizontally Transferred Ubiquitin Gene from a Mosquito Host.</title>
        <authorList>
            <person name="Wang Y."/>
            <person name="White M.M."/>
            <person name="Kvist S."/>
            <person name="Moncalvo J.M."/>
        </authorList>
    </citation>
    <scope>NUCLEOTIDE SEQUENCE [LARGE SCALE GENOMIC DNA]</scope>
    <source>
        <strain evidence="3 4">ALG-7-W6</strain>
    </source>
</reference>
<dbReference type="PANTHER" id="PTHR31121">
    <property type="entry name" value="ALPHA-1,2 MANNOSYLTRANSFERASE KTR1"/>
    <property type="match status" value="1"/>
</dbReference>
<dbReference type="InterPro" id="IPR029044">
    <property type="entry name" value="Nucleotide-diphossugar_trans"/>
</dbReference>
<gene>
    <name evidence="3" type="ORF">AYI68_g7873</name>
</gene>
<dbReference type="AlphaFoldDB" id="A0A1R0GMI0"/>
<name>A0A1R0GMI0_9FUNG</name>
<evidence type="ECO:0000313" key="3">
    <source>
        <dbReference type="EMBL" id="OLY78087.1"/>
    </source>
</evidence>
<organism evidence="3 4">
    <name type="scientific">Smittium mucronatum</name>
    <dbReference type="NCBI Taxonomy" id="133383"/>
    <lineage>
        <taxon>Eukaryota</taxon>
        <taxon>Fungi</taxon>
        <taxon>Fungi incertae sedis</taxon>
        <taxon>Zoopagomycota</taxon>
        <taxon>Kickxellomycotina</taxon>
        <taxon>Harpellomycetes</taxon>
        <taxon>Harpellales</taxon>
        <taxon>Legeriomycetaceae</taxon>
        <taxon>Smittium</taxon>
    </lineage>
</organism>
<dbReference type="GO" id="GO:0016020">
    <property type="term" value="C:membrane"/>
    <property type="evidence" value="ECO:0007669"/>
    <property type="project" value="InterPro"/>
</dbReference>
<sequence>MTKSPVYFGVIPGNMWQVPSFIDTTRFETNLKENADSFVHGGSRSYRIMSRFFAKFVQSHPLLRNLDYFWRLTSGADYLCDIDYDPFEYMKANNKKYGWVISPQEYKLTIPTLWGTVLDYIKNNTSMLPSTSFASFLVDSGGNYNTCHFWSNFEIVSLDFMRTSEYQSLVDAIDLAGGMFYERWGDAPIRSIAASLFLEKKEFHWFEDLGYSYTGNVHCPSNATMFKKCTGCTIGSSVVYSSKCYKKYKGLVDIPKTRLLELIKS</sequence>
<proteinExistence type="inferred from homology"/>
<dbReference type="STRING" id="133383.A0A1R0GMI0"/>
<dbReference type="OrthoDB" id="439943at2759"/>
<dbReference type="EMBL" id="LSSL01007252">
    <property type="protein sequence ID" value="OLY78087.1"/>
    <property type="molecule type" value="Genomic_DNA"/>
</dbReference>
<dbReference type="GO" id="GO:0005794">
    <property type="term" value="C:Golgi apparatus"/>
    <property type="evidence" value="ECO:0007669"/>
    <property type="project" value="TreeGrafter"/>
</dbReference>
<dbReference type="GO" id="GO:0000032">
    <property type="term" value="P:cell wall mannoprotein biosynthetic process"/>
    <property type="evidence" value="ECO:0007669"/>
    <property type="project" value="TreeGrafter"/>
</dbReference>